<dbReference type="AlphaFoldDB" id="A0A9I9EGJ7"/>
<reference evidence="1" key="1">
    <citation type="submission" date="2023-03" db="UniProtKB">
        <authorList>
            <consortium name="EnsemblPlants"/>
        </authorList>
    </citation>
    <scope>IDENTIFICATION</scope>
</reference>
<accession>A0A9I9EGJ7</accession>
<proteinExistence type="predicted"/>
<name>A0A9I9EGJ7_CUCME</name>
<dbReference type="Gramene" id="MELO3C033443.2.1">
    <property type="protein sequence ID" value="MELO3C033443.2.1"/>
    <property type="gene ID" value="MELO3C033443.2"/>
</dbReference>
<protein>
    <submittedName>
        <fullName evidence="1">Uncharacterized protein</fullName>
    </submittedName>
</protein>
<sequence length="132" mass="15024">MQFDRHLLEAMMKMTTVIVGVTLNKLSAPSINTPSFLCHETGLRFLALLPCMLWFINKTVPPGQTNGIQHTIRGRVLLNKRWTTDQSQCFSEYLVKSWQIVFVSSSPFYFCSGLISNFGNFESLNPWLDGIC</sequence>
<organism evidence="1">
    <name type="scientific">Cucumis melo</name>
    <name type="common">Muskmelon</name>
    <dbReference type="NCBI Taxonomy" id="3656"/>
    <lineage>
        <taxon>Eukaryota</taxon>
        <taxon>Viridiplantae</taxon>
        <taxon>Streptophyta</taxon>
        <taxon>Embryophyta</taxon>
        <taxon>Tracheophyta</taxon>
        <taxon>Spermatophyta</taxon>
        <taxon>Magnoliopsida</taxon>
        <taxon>eudicotyledons</taxon>
        <taxon>Gunneridae</taxon>
        <taxon>Pentapetalae</taxon>
        <taxon>rosids</taxon>
        <taxon>fabids</taxon>
        <taxon>Cucurbitales</taxon>
        <taxon>Cucurbitaceae</taxon>
        <taxon>Benincaseae</taxon>
        <taxon>Cucumis</taxon>
    </lineage>
</organism>
<evidence type="ECO:0000313" key="1">
    <source>
        <dbReference type="EnsemblPlants" id="MELO3C033443.2.1"/>
    </source>
</evidence>
<dbReference type="EnsemblPlants" id="MELO3C033443.2.1">
    <property type="protein sequence ID" value="MELO3C033443.2.1"/>
    <property type="gene ID" value="MELO3C033443.2"/>
</dbReference>